<dbReference type="InterPro" id="IPR011011">
    <property type="entry name" value="Znf_FYVE_PHD"/>
</dbReference>
<dbReference type="InterPro" id="IPR019787">
    <property type="entry name" value="Znf_PHD-finger"/>
</dbReference>
<dbReference type="InterPro" id="IPR013083">
    <property type="entry name" value="Znf_RING/FYVE/PHD"/>
</dbReference>
<name>A0AAD7Y801_MYTSE</name>
<dbReference type="PANTHER" id="PTHR46174:SF1">
    <property type="entry name" value="CXXC-TYPE ZINC FINGER PROTEIN 1"/>
    <property type="match status" value="1"/>
</dbReference>
<evidence type="ECO:0000256" key="5">
    <source>
        <dbReference type="ARBA" id="ARBA00023242"/>
    </source>
</evidence>
<dbReference type="GO" id="GO:0048188">
    <property type="term" value="C:Set1C/COMPASS complex"/>
    <property type="evidence" value="ECO:0007669"/>
    <property type="project" value="InterPro"/>
</dbReference>
<organism evidence="9 10">
    <name type="scientific">Mythimna separata</name>
    <name type="common">Oriental armyworm</name>
    <name type="synonym">Pseudaletia separata</name>
    <dbReference type="NCBI Taxonomy" id="271217"/>
    <lineage>
        <taxon>Eukaryota</taxon>
        <taxon>Metazoa</taxon>
        <taxon>Ecdysozoa</taxon>
        <taxon>Arthropoda</taxon>
        <taxon>Hexapoda</taxon>
        <taxon>Insecta</taxon>
        <taxon>Pterygota</taxon>
        <taxon>Neoptera</taxon>
        <taxon>Endopterygota</taxon>
        <taxon>Lepidoptera</taxon>
        <taxon>Glossata</taxon>
        <taxon>Ditrysia</taxon>
        <taxon>Noctuoidea</taxon>
        <taxon>Noctuidae</taxon>
        <taxon>Noctuinae</taxon>
        <taxon>Hadenini</taxon>
        <taxon>Mythimna</taxon>
    </lineage>
</organism>
<keyword evidence="5" id="KW-0539">Nucleus</keyword>
<evidence type="ECO:0000256" key="3">
    <source>
        <dbReference type="ARBA" id="ARBA00022771"/>
    </source>
</evidence>
<dbReference type="InterPro" id="IPR013637">
    <property type="entry name" value="Lys_sp_deMease-like_dom"/>
</dbReference>
<reference evidence="9" key="1">
    <citation type="submission" date="2023-03" db="EMBL/GenBank/DDBJ databases">
        <title>Chromosome-level genomes of two armyworms, Mythimna separata and Mythimna loreyi, provide insights into the biosynthesis and reception of sex pheromones.</title>
        <authorList>
            <person name="Zhao H."/>
        </authorList>
    </citation>
    <scope>NUCLEOTIDE SEQUENCE</scope>
    <source>
        <strain evidence="9">BeijingLab</strain>
        <tissue evidence="9">Pupa</tissue>
    </source>
</reference>
<evidence type="ECO:0000256" key="6">
    <source>
        <dbReference type="PROSITE-ProRule" id="PRU00146"/>
    </source>
</evidence>
<dbReference type="InterPro" id="IPR004198">
    <property type="entry name" value="Znf_C5HC2"/>
</dbReference>
<accession>A0AAD7Y801</accession>
<dbReference type="Pfam" id="PF08429">
    <property type="entry name" value="PLU-1"/>
    <property type="match status" value="2"/>
</dbReference>
<keyword evidence="4" id="KW-0862">Zinc</keyword>
<dbReference type="InterPro" id="IPR001965">
    <property type="entry name" value="Znf_PHD"/>
</dbReference>
<feature type="domain" description="PHD-type" evidence="8">
    <location>
        <begin position="2344"/>
        <end position="2405"/>
    </location>
</feature>
<dbReference type="PROSITE" id="PS50016">
    <property type="entry name" value="ZF_PHD_2"/>
    <property type="match status" value="1"/>
</dbReference>
<dbReference type="Gene3D" id="3.30.40.10">
    <property type="entry name" value="Zinc/RING finger domain, C3HC4 (zinc finger)"/>
    <property type="match status" value="2"/>
</dbReference>
<dbReference type="GO" id="GO:0008270">
    <property type="term" value="F:zinc ion binding"/>
    <property type="evidence" value="ECO:0007669"/>
    <property type="project" value="UniProtKB-KW"/>
</dbReference>
<feature type="compositionally biased region" description="Basic residues" evidence="7">
    <location>
        <begin position="2625"/>
        <end position="2651"/>
    </location>
</feature>
<evidence type="ECO:0000256" key="7">
    <source>
        <dbReference type="SAM" id="MobiDB-lite"/>
    </source>
</evidence>
<keyword evidence="10" id="KW-1185">Reference proteome</keyword>
<dbReference type="SMART" id="SM00249">
    <property type="entry name" value="PHD"/>
    <property type="match status" value="2"/>
</dbReference>
<dbReference type="GO" id="GO:0032453">
    <property type="term" value="F:histone H3K4 demethylase activity"/>
    <property type="evidence" value="ECO:0007669"/>
    <property type="project" value="UniProtKB-ARBA"/>
</dbReference>
<dbReference type="CDD" id="cd15610">
    <property type="entry name" value="PHD3_KDM5A_like"/>
    <property type="match status" value="1"/>
</dbReference>
<feature type="compositionally biased region" description="Basic residues" evidence="7">
    <location>
        <begin position="2566"/>
        <end position="2592"/>
    </location>
</feature>
<evidence type="ECO:0000313" key="9">
    <source>
        <dbReference type="EMBL" id="KAJ8705392.1"/>
    </source>
</evidence>
<feature type="region of interest" description="Disordered" evidence="7">
    <location>
        <begin position="2560"/>
        <end position="2691"/>
    </location>
</feature>
<feature type="compositionally biased region" description="Low complexity" evidence="7">
    <location>
        <begin position="2657"/>
        <end position="2685"/>
    </location>
</feature>
<feature type="compositionally biased region" description="Polar residues" evidence="7">
    <location>
        <begin position="2604"/>
        <end position="2621"/>
    </location>
</feature>
<evidence type="ECO:0000259" key="8">
    <source>
        <dbReference type="PROSITE" id="PS50016"/>
    </source>
</evidence>
<keyword evidence="2" id="KW-0479">Metal-binding</keyword>
<dbReference type="GO" id="GO:0045893">
    <property type="term" value="P:positive regulation of DNA-templated transcription"/>
    <property type="evidence" value="ECO:0007669"/>
    <property type="project" value="TreeGrafter"/>
</dbReference>
<dbReference type="InterPro" id="IPR037869">
    <property type="entry name" value="Spp1/CFP1"/>
</dbReference>
<evidence type="ECO:0000256" key="4">
    <source>
        <dbReference type="ARBA" id="ARBA00022833"/>
    </source>
</evidence>
<dbReference type="EMBL" id="JARGEI010000030">
    <property type="protein sequence ID" value="KAJ8705392.1"/>
    <property type="molecule type" value="Genomic_DNA"/>
</dbReference>
<dbReference type="SUPFAM" id="SSF57903">
    <property type="entry name" value="FYVE/PHD zinc finger"/>
    <property type="match status" value="2"/>
</dbReference>
<comment type="caution">
    <text evidence="9">The sequence shown here is derived from an EMBL/GenBank/DDBJ whole genome shotgun (WGS) entry which is preliminary data.</text>
</comment>
<dbReference type="FunFam" id="3.30.40.10:FF:000023">
    <property type="entry name" value="Lysine (K)-specific demethylase 5A"/>
    <property type="match status" value="1"/>
</dbReference>
<dbReference type="Proteomes" id="UP001231518">
    <property type="component" value="Chromosome 27"/>
</dbReference>
<gene>
    <name evidence="9" type="ORF">PYW07_011219</name>
</gene>
<proteinExistence type="predicted"/>
<protein>
    <recommendedName>
        <fullName evidence="8">PHD-type domain-containing protein</fullName>
    </recommendedName>
</protein>
<sequence length="2747" mass="309696">MALEADALSLTVALAAYRDMRTMLHDERKLRKGLLDWGVTEAEREAFELLPDDERQCQLCKTTCFLSCVTCACTPHVACLRHYTQLCDCPAHVHKLRYRYTLDELPAMLEKLKKKSEQFREWAEAVQNALDPDTPKTCDLDGLRAHLKRAHDLKMHKTELVRALETAIEDAEKCASVIQQLDLNKMRTRTRHHDPKYRLTIHELTLFAAEIDGLACVLPEGSAVKEVLRQTSEFESRATELLNKDLEKTDQAYVRELEETSELGSRLCIVLPQLPALQARLQQVKFIEEVRTYREDYSTLTSEVIARLLTDAESVVPHHRVETERSLLFKLKGRCSSSSRVSCERRCSDYSTLTSEVIARLLTDAESVVPHHRVETERSLLFKLKGRCSSSSRVSCERRCSDYSTLTSEVIARLLTDAESVVPHHRVETERSLLFKLKGRCSSSSRVSCERRCSDYSTLTSEVIARLLTDAESVVPHHRVETERSLLFKLKGRCSSSSRVSCERRCSDYSTLTSEVIARLLTDAESVVPHHRVETERSLLFKLKGRCSSSSRVSCERRCSDYSTLTSEVIARLLTDAESVVPHHRVETERSLLFKLKGRCSSSSRVSCERRCSDYSTLTSEVIARLLTDAESVVPHHRVETERSLLFKLKGRCSSSSRVSCERRCSDYSTLTSEVIARLLTDAESVVPHHRVETERSLLFKLKGRCSSSSRVSCERRCSDYSTLTSEVIARLLTDAESVVPHHRVETERSLLFKLKGRCSSSSRVSCERRCSDYSTLTSEVIARLLTDAESVVPHHRVETERSLLFKLKGRCSSSSRVSCERRCSDYSTLTSEVIARLLTDAESVVPHHRVETERSLLFKLKGRCSSSSRVSCERRCSDYSTLTSEVIARLLTDAESVVPHHRVETERSLLFKLKGRCSSSSRVSCERRCSDYSTLTSEVIARLLTDAESVVPHHRVETERSLLFKLKGRCSSSSRVSCERRCSDYSTLTSEVIARLLTDAESVVPHHRVETERSLLFKLKGRCSSSSRVSCERRCSDYSTLTSEVIARLLTDAESVVPHHRVETERSLLFKLKGRCSSSSRVSCERRCSDYSTLTSEVIARLLTDAESVVPHHRVETERSLLFKLKGRCSSSSRVSCERRCSDYSTLTSEVIARLLTDAESVVPHHRVETERSLLFKLKGRCSSSSRVSCERRCSDYSTLTSEVIARLLTDAESVVPHHRVETERSLLFKLKGRCSSSSRVSCERRCSDYSTLTSEVIARLLTDAESVVPHHRVETERSLLFKLKGRCSSSSRVSCERRCSDYSTLTSEVIARLLTDAESVVPHHRVETERSLLFKLKGRCSSSSRVSCERRCSDYSTLTSEVIARLLTDAESVVPHHRVETERSLLFKLKGRCSSSSRVSCERRCSDYSTLTSEVIARLLTDAESVVPHHRVETERSLLFKLKGRCSSSSRVSCERRCSDYSTLTSEVIARLLTDAESVVPHHRVETERSLLFKLKGRCSSSSRVSCERRCSDYSTLTSEVIARLLTDAESVVPHHRVETERSLLFKLKGRCSSSSRVSCERRCSDYSTLTSEVIARLLTDAESVVPHHRVETERSLLFKLKGRCSSSSRVSCERRCSDYSTLTSEVIARLLTDAESVVPHHRVETERSLLFKLKGRCSSSSRVSCERRCSDYSTLTSEVIARLLTDAESVVPHHRVETERSLLFKLKGRCSSSSRVSCERRCSDYSTLTSEVIARLLTDAESVVPHHRVETERSLLFKLKGRCSSSSRVSCERRCSDYSTLTSEVIARLLTDAESVVPHHRVETERSLLFKLKGRCSSSSRVSCERRCSDYSTLTSEVIARLLTDAESVVPHHRVETERSLLFKLKGRCSSSSRVSCERRCSDYSTLTSEVIARLLTDAESVVPHHRVETERSLLFKLKGRCSSSSRVSCERRCSDYSTLTSEVIARLLTDAESVVPHHRVETERSLLFKLKGRCSSSSRVSCERRCSDYSTLTSEVIARLLTDAESVVPHHRVETERSLLFKLKGRCSSSSRVSCERRCSDYSTLTSEVIARLLTDAESVVPHHRVETERSLLFKLKGRCSSSSRVSCERRCSDYSTLTSEVIARLLTDAESVVPHHRVETERSLLFKLKAQVEEWESRARAVLLDTSRNPAPSLEPAYSTLAELDALLADGEEIEAALPSYHALQTAVSHARDWLSKVEEMQSKELYPYMHSVENIVRRGAHIPLSLYEKDQLAQALQSARDWKRGAADMFLKKNWPYSLLEALSPRVDAVPARRRARPHADASSLEAGLFLSNFSEDSTPTDIVAAFKQAEQKELHAIKELRARNMRKEVRAPVSAGVTFCTCQKRQYGVMTQCELCKDWFHASCIAASKEEREESPERVEVPFPNTEPKFLCPDCMRTKRPRLDRILALLVWLQKLPVRLAEGEALQCVTERAMAWQDAARALLASPALAALPLHETDTLAASREKADKLNAELKKATGRAHDSHAAQNARSSASVEHAYSATPRSPSTRVAPGLLQKLEDLMLEGDLLEVRLEEQVQVWSAVVACRGAEGRRAARHDAGRRKRHTRAPRHHHQIKRTRTRHHHVAPVAKPTLKRGTATTTNYLNRKQGMSSGSGLMMRKHYMARQERRKRGLAPTTRGKHPRQTRMGQRAAASSSGTTRSAAGASSARRSSSSSASSAEDEEDCAANNCLRPTGKEVDWVQCDGGCDQWFHMHCVGLARGALREDDDYVCGTCAQRPRD</sequence>
<evidence type="ECO:0000256" key="2">
    <source>
        <dbReference type="ARBA" id="ARBA00022723"/>
    </source>
</evidence>
<keyword evidence="3 6" id="KW-0863">Zinc-finger</keyword>
<dbReference type="Pfam" id="PF02928">
    <property type="entry name" value="zf-C5HC2"/>
    <property type="match status" value="1"/>
</dbReference>
<evidence type="ECO:0000256" key="1">
    <source>
        <dbReference type="ARBA" id="ARBA00004123"/>
    </source>
</evidence>
<comment type="subcellular location">
    <subcellularLocation>
        <location evidence="1">Nucleus</location>
    </subcellularLocation>
</comment>
<evidence type="ECO:0000313" key="10">
    <source>
        <dbReference type="Proteomes" id="UP001231518"/>
    </source>
</evidence>
<dbReference type="PANTHER" id="PTHR46174">
    <property type="entry name" value="CXXC-TYPE ZINC FINGER PROTEIN 1"/>
    <property type="match status" value="1"/>
</dbReference>